<evidence type="ECO:0000256" key="5">
    <source>
        <dbReference type="ARBA" id="ARBA00022827"/>
    </source>
</evidence>
<dbReference type="Gene3D" id="1.25.40.80">
    <property type="match status" value="1"/>
</dbReference>
<dbReference type="SUPFAM" id="SSF52425">
    <property type="entry name" value="Cryptochrome/photolyase, N-terminal domain"/>
    <property type="match status" value="1"/>
</dbReference>
<dbReference type="InterPro" id="IPR036134">
    <property type="entry name" value="Crypto/Photolyase_FAD-like_sf"/>
</dbReference>
<dbReference type="eggNOG" id="COG0415">
    <property type="taxonomic scope" value="Bacteria"/>
</dbReference>
<evidence type="ECO:0000256" key="3">
    <source>
        <dbReference type="ARBA" id="ARBA00014046"/>
    </source>
</evidence>
<evidence type="ECO:0000256" key="4">
    <source>
        <dbReference type="ARBA" id="ARBA00022630"/>
    </source>
</evidence>
<feature type="site" description="Electron transfer via tryptophanyl radical" evidence="9">
    <location>
        <position position="279"/>
    </location>
</feature>
<sequence>MVLLYIHDEVSPGLRARGGASKWWLGKSLAEHARQIEYTGGRLTIRAGGAEEVLIDIIAETGATSVFWNRRYGSAERTIDTDLKAMLRKGEMNVSTFNGRLLTEPWDITTGASTPYKVFTPYWKALKSTYRAPPVLAAPKALSGPVLKSQAIESLGLQPTNPDWSGGLEATWHPGEAGAIERLWEFLEGSINTYAQDRNRPDLEGGTSRLSPHLHFGEISPAQVWRAVQHGISAGKFDESNAMTFLSELVWREFSYVLLYYNPDLATENYNSDFDLLPWRADCDAVKSWRAGQTGYPIVDAGMRQLWHTGYMHNRVRMIVASFLTKHLLQQWQVGEDWFWDTLVDADPAANAASWQWTAGSGADAAPYFRVFNPITQGQKFDPHGTYVRRWCPELSFLPDKVLHTPWEADSDTLKEAGITLGTTYPKPIVDHATARQRALDAYDTLKEKRNAA</sequence>
<organism evidence="12 13">
    <name type="scientific">Hyphomonas oceanitis SCH89</name>
    <dbReference type="NCBI Taxonomy" id="1280953"/>
    <lineage>
        <taxon>Bacteria</taxon>
        <taxon>Pseudomonadati</taxon>
        <taxon>Pseudomonadota</taxon>
        <taxon>Alphaproteobacteria</taxon>
        <taxon>Hyphomonadales</taxon>
        <taxon>Hyphomonadaceae</taxon>
        <taxon>Hyphomonas</taxon>
    </lineage>
</organism>
<evidence type="ECO:0000256" key="10">
    <source>
        <dbReference type="RuleBase" id="RU004182"/>
    </source>
</evidence>
<name>A0A059G4B5_9PROT</name>
<feature type="site" description="Electron transfer via tryptophanyl radical" evidence="9">
    <location>
        <position position="332"/>
    </location>
</feature>
<feature type="domain" description="Photolyase/cryptochrome alpha/beta" evidence="11">
    <location>
        <begin position="1"/>
        <end position="102"/>
    </location>
</feature>
<evidence type="ECO:0000256" key="7">
    <source>
        <dbReference type="ARBA" id="ARBA00033999"/>
    </source>
</evidence>
<evidence type="ECO:0000256" key="9">
    <source>
        <dbReference type="PIRSR" id="PIRSR602081-2"/>
    </source>
</evidence>
<dbReference type="Pfam" id="PF00875">
    <property type="entry name" value="DNA_photolyase"/>
    <property type="match status" value="1"/>
</dbReference>
<keyword evidence="6 10" id="KW-0157">Chromophore</keyword>
<dbReference type="Proteomes" id="UP000024942">
    <property type="component" value="Unassembled WGS sequence"/>
</dbReference>
<keyword evidence="12" id="KW-0456">Lyase</keyword>
<dbReference type="Gene3D" id="3.40.50.620">
    <property type="entry name" value="HUPs"/>
    <property type="match status" value="1"/>
</dbReference>
<dbReference type="PATRIC" id="fig|1280953.3.peg.3262"/>
<gene>
    <name evidence="12" type="ORF">HOC_16271</name>
</gene>
<dbReference type="AlphaFoldDB" id="A0A059G4B5"/>
<evidence type="ECO:0000256" key="2">
    <source>
        <dbReference type="ARBA" id="ARBA00013149"/>
    </source>
</evidence>
<dbReference type="PROSITE" id="PS51645">
    <property type="entry name" value="PHR_CRY_ALPHA_BETA"/>
    <property type="match status" value="1"/>
</dbReference>
<dbReference type="InterPro" id="IPR014729">
    <property type="entry name" value="Rossmann-like_a/b/a_fold"/>
</dbReference>
<evidence type="ECO:0000313" key="13">
    <source>
        <dbReference type="Proteomes" id="UP000024942"/>
    </source>
</evidence>
<dbReference type="EMBL" id="ARYL01000031">
    <property type="protein sequence ID" value="KDA01318.1"/>
    <property type="molecule type" value="Genomic_DNA"/>
</dbReference>
<reference evidence="12 13" key="1">
    <citation type="journal article" date="2014" name="Antonie Van Leeuwenhoek">
        <title>Hyphomonas beringensis sp. nov. and Hyphomonas chukchiensis sp. nov., isolated from surface seawater of the Bering Sea and Chukchi Sea.</title>
        <authorList>
            <person name="Li C."/>
            <person name="Lai Q."/>
            <person name="Li G."/>
            <person name="Dong C."/>
            <person name="Wang J."/>
            <person name="Liao Y."/>
            <person name="Shao Z."/>
        </authorList>
    </citation>
    <scope>NUCLEOTIDE SEQUENCE [LARGE SCALE GENOMIC DNA]</scope>
    <source>
        <strain evidence="12 13">SCH89</strain>
    </source>
</reference>
<evidence type="ECO:0000256" key="8">
    <source>
        <dbReference type="PIRSR" id="PIRSR602081-1"/>
    </source>
</evidence>
<dbReference type="PRINTS" id="PR00147">
    <property type="entry name" value="DNAPHOTLYASE"/>
</dbReference>
<keyword evidence="4 8" id="KW-0285">Flavoprotein</keyword>
<dbReference type="Pfam" id="PF03441">
    <property type="entry name" value="FAD_binding_7"/>
    <property type="match status" value="1"/>
</dbReference>
<dbReference type="InterPro" id="IPR006050">
    <property type="entry name" value="DNA_photolyase_N"/>
</dbReference>
<dbReference type="EC" id="4.1.99.3" evidence="2"/>
<feature type="binding site" evidence="8">
    <location>
        <begin position="207"/>
        <end position="211"/>
    </location>
    <ligand>
        <name>FAD</name>
        <dbReference type="ChEBI" id="CHEBI:57692"/>
    </ligand>
</feature>
<dbReference type="GO" id="GO:0003904">
    <property type="term" value="F:deoxyribodipyrimidine photo-lyase activity"/>
    <property type="evidence" value="ECO:0007669"/>
    <property type="project" value="UniProtKB-EC"/>
</dbReference>
<evidence type="ECO:0000313" key="12">
    <source>
        <dbReference type="EMBL" id="KDA01318.1"/>
    </source>
</evidence>
<comment type="cofactor">
    <cofactor evidence="1">
        <name>(6R)-5,10-methylene-5,6,7,8-tetrahydrofolate</name>
        <dbReference type="ChEBI" id="CHEBI:15636"/>
    </cofactor>
</comment>
<feature type="site" description="Electron transfer via tryptophanyl radical" evidence="9">
    <location>
        <position position="355"/>
    </location>
</feature>
<dbReference type="GO" id="GO:0003677">
    <property type="term" value="F:DNA binding"/>
    <property type="evidence" value="ECO:0007669"/>
    <property type="project" value="TreeGrafter"/>
</dbReference>
<keyword evidence="13" id="KW-1185">Reference proteome</keyword>
<feature type="binding site" evidence="8">
    <location>
        <position position="194"/>
    </location>
    <ligand>
        <name>FAD</name>
        <dbReference type="ChEBI" id="CHEBI:57692"/>
    </ligand>
</feature>
<evidence type="ECO:0000259" key="11">
    <source>
        <dbReference type="PROSITE" id="PS51645"/>
    </source>
</evidence>
<evidence type="ECO:0000256" key="6">
    <source>
        <dbReference type="ARBA" id="ARBA00022991"/>
    </source>
</evidence>
<feature type="binding site" evidence="8">
    <location>
        <position position="245"/>
    </location>
    <ligand>
        <name>FAD</name>
        <dbReference type="ChEBI" id="CHEBI:57692"/>
    </ligand>
</feature>
<dbReference type="InterPro" id="IPR005101">
    <property type="entry name" value="Cryptochr/Photolyase_FAD-bd"/>
</dbReference>
<dbReference type="PANTHER" id="PTHR11455">
    <property type="entry name" value="CRYPTOCHROME"/>
    <property type="match status" value="1"/>
</dbReference>
<dbReference type="GO" id="GO:0000719">
    <property type="term" value="P:photoreactive repair"/>
    <property type="evidence" value="ECO:0007669"/>
    <property type="project" value="UniProtKB-ARBA"/>
</dbReference>
<comment type="cofactor">
    <cofactor evidence="8">
        <name>FAD</name>
        <dbReference type="ChEBI" id="CHEBI:57692"/>
    </cofactor>
    <text evidence="8">Binds 1 FAD per subunit.</text>
</comment>
<dbReference type="InterPro" id="IPR018394">
    <property type="entry name" value="DNA_photolyase_1_CS_C"/>
</dbReference>
<dbReference type="FunFam" id="1.10.579.10:FF:000003">
    <property type="entry name" value="Deoxyribodipyrimidine photo-lyase"/>
    <property type="match status" value="1"/>
</dbReference>
<dbReference type="Gene3D" id="1.10.579.10">
    <property type="entry name" value="DNA Cyclobutane Dipyrimidine Photolyase, subunit A, domain 3"/>
    <property type="match status" value="1"/>
</dbReference>
<comment type="catalytic activity">
    <reaction evidence="7">
        <text>cyclobutadipyrimidine (in DNA) = 2 pyrimidine residues (in DNA).</text>
        <dbReference type="EC" id="4.1.99.3"/>
    </reaction>
</comment>
<protein>
    <recommendedName>
        <fullName evidence="3">Deoxyribodipyrimidine photo-lyase</fullName>
        <ecNumber evidence="2">4.1.99.3</ecNumber>
    </recommendedName>
</protein>
<feature type="binding site" evidence="8">
    <location>
        <begin position="345"/>
        <end position="347"/>
    </location>
    <ligand>
        <name>FAD</name>
        <dbReference type="ChEBI" id="CHEBI:57692"/>
    </ligand>
</feature>
<comment type="caution">
    <text evidence="12">The sequence shown here is derived from an EMBL/GenBank/DDBJ whole genome shotgun (WGS) entry which is preliminary data.</text>
</comment>
<dbReference type="InterPro" id="IPR002081">
    <property type="entry name" value="Cryptochrome/DNA_photolyase_1"/>
</dbReference>
<dbReference type="STRING" id="1280953.HOC_16271"/>
<dbReference type="PROSITE" id="PS00691">
    <property type="entry name" value="DNA_PHOTOLYASES_1_2"/>
    <property type="match status" value="1"/>
</dbReference>
<dbReference type="SUPFAM" id="SSF48173">
    <property type="entry name" value="Cryptochrome/photolyase FAD-binding domain"/>
    <property type="match status" value="1"/>
</dbReference>
<dbReference type="GO" id="GO:0009416">
    <property type="term" value="P:response to light stimulus"/>
    <property type="evidence" value="ECO:0007669"/>
    <property type="project" value="TreeGrafter"/>
</dbReference>
<keyword evidence="5 8" id="KW-0274">FAD</keyword>
<dbReference type="PROSITE" id="PS00394">
    <property type="entry name" value="DNA_PHOTOLYASES_1_1"/>
    <property type="match status" value="1"/>
</dbReference>
<evidence type="ECO:0000256" key="1">
    <source>
        <dbReference type="ARBA" id="ARBA00001932"/>
    </source>
</evidence>
<proteinExistence type="inferred from homology"/>
<dbReference type="GO" id="GO:0071949">
    <property type="term" value="F:FAD binding"/>
    <property type="evidence" value="ECO:0007669"/>
    <property type="project" value="TreeGrafter"/>
</dbReference>
<comment type="similarity">
    <text evidence="10">Belongs to the DNA photolyase family.</text>
</comment>
<dbReference type="InterPro" id="IPR036155">
    <property type="entry name" value="Crypto/Photolyase_N_sf"/>
</dbReference>
<dbReference type="PANTHER" id="PTHR11455:SF9">
    <property type="entry name" value="CRYPTOCHROME CIRCADIAN CLOCK 5 ISOFORM X1"/>
    <property type="match status" value="1"/>
</dbReference>
<accession>A0A059G4B5</accession>